<dbReference type="Gene3D" id="3.40.630.30">
    <property type="match status" value="1"/>
</dbReference>
<comment type="caution">
    <text evidence="2">The sequence shown here is derived from an EMBL/GenBank/DDBJ whole genome shotgun (WGS) entry which is preliminary data.</text>
</comment>
<dbReference type="InterPro" id="IPR016181">
    <property type="entry name" value="Acyl_CoA_acyltransferase"/>
</dbReference>
<dbReference type="Proteomes" id="UP000740413">
    <property type="component" value="Unassembled WGS sequence"/>
</dbReference>
<dbReference type="InterPro" id="IPR000182">
    <property type="entry name" value="GNAT_dom"/>
</dbReference>
<dbReference type="Pfam" id="PF13508">
    <property type="entry name" value="Acetyltransf_7"/>
    <property type="match status" value="1"/>
</dbReference>
<evidence type="ECO:0000259" key="1">
    <source>
        <dbReference type="Pfam" id="PF13508"/>
    </source>
</evidence>
<name>A0ABS5WBW1_9FLAO</name>
<keyword evidence="3" id="KW-1185">Reference proteome</keyword>
<reference evidence="3" key="1">
    <citation type="submission" date="2023-07" db="EMBL/GenBank/DDBJ databases">
        <title>Zobellia barbeyronii sp. nov., a new marine flavobacterium, isolated from green and red algae.</title>
        <authorList>
            <person name="Nedashkovskaya O.I."/>
            <person name="Otstavnykh N."/>
            <person name="Zhukova N."/>
            <person name="Guzev K."/>
            <person name="Chausova V."/>
            <person name="Tekutyeva L."/>
            <person name="Mikhailov V."/>
            <person name="Isaeva M."/>
        </authorList>
    </citation>
    <scope>NUCLEOTIDE SEQUENCE [LARGE SCALE GENOMIC DNA]</scope>
    <source>
        <strain evidence="3">KMM 6746</strain>
    </source>
</reference>
<accession>A0ABS5WBW1</accession>
<organism evidence="2 3">
    <name type="scientific">Zobellia barbeyronii</name>
    <dbReference type="NCBI Taxonomy" id="2748009"/>
    <lineage>
        <taxon>Bacteria</taxon>
        <taxon>Pseudomonadati</taxon>
        <taxon>Bacteroidota</taxon>
        <taxon>Flavobacteriia</taxon>
        <taxon>Flavobacteriales</taxon>
        <taxon>Flavobacteriaceae</taxon>
        <taxon>Zobellia</taxon>
    </lineage>
</organism>
<dbReference type="CDD" id="cd04301">
    <property type="entry name" value="NAT_SF"/>
    <property type="match status" value="1"/>
</dbReference>
<feature type="domain" description="N-acetyltransferase" evidence="1">
    <location>
        <begin position="2"/>
        <end position="37"/>
    </location>
</feature>
<dbReference type="EMBL" id="JACATN010000002">
    <property type="protein sequence ID" value="MBT2160535.1"/>
    <property type="molecule type" value="Genomic_DNA"/>
</dbReference>
<sequence length="38" mass="4089">MGCGAIKPMHGTSTEIKRMYVSPKARGNGIATKILKEL</sequence>
<evidence type="ECO:0000313" key="2">
    <source>
        <dbReference type="EMBL" id="MBT2160535.1"/>
    </source>
</evidence>
<gene>
    <name evidence="2" type="ORF">HW347_04610</name>
</gene>
<evidence type="ECO:0000313" key="3">
    <source>
        <dbReference type="Proteomes" id="UP000740413"/>
    </source>
</evidence>
<proteinExistence type="predicted"/>
<protein>
    <submittedName>
        <fullName evidence="2">GNAT family N-acetyltransferase</fullName>
    </submittedName>
</protein>
<dbReference type="SUPFAM" id="SSF55729">
    <property type="entry name" value="Acyl-CoA N-acyltransferases (Nat)"/>
    <property type="match status" value="1"/>
</dbReference>